<organism evidence="3 4">
    <name type="scientific">Dreissena polymorpha</name>
    <name type="common">Zebra mussel</name>
    <name type="synonym">Mytilus polymorpha</name>
    <dbReference type="NCBI Taxonomy" id="45954"/>
    <lineage>
        <taxon>Eukaryota</taxon>
        <taxon>Metazoa</taxon>
        <taxon>Spiralia</taxon>
        <taxon>Lophotrochozoa</taxon>
        <taxon>Mollusca</taxon>
        <taxon>Bivalvia</taxon>
        <taxon>Autobranchia</taxon>
        <taxon>Heteroconchia</taxon>
        <taxon>Euheterodonta</taxon>
        <taxon>Imparidentia</taxon>
        <taxon>Neoheterodontei</taxon>
        <taxon>Myida</taxon>
        <taxon>Dreissenoidea</taxon>
        <taxon>Dreissenidae</taxon>
        <taxon>Dreissena</taxon>
    </lineage>
</organism>
<dbReference type="InterPro" id="IPR018490">
    <property type="entry name" value="cNMP-bd_dom_sf"/>
</dbReference>
<protein>
    <recommendedName>
        <fullName evidence="2">Cyclic nucleotide-binding domain-containing protein</fullName>
    </recommendedName>
</protein>
<reference evidence="3" key="1">
    <citation type="journal article" date="2019" name="bioRxiv">
        <title>The Genome of the Zebra Mussel, Dreissena polymorpha: A Resource for Invasive Species Research.</title>
        <authorList>
            <person name="McCartney M.A."/>
            <person name="Auch B."/>
            <person name="Kono T."/>
            <person name="Mallez S."/>
            <person name="Zhang Y."/>
            <person name="Obille A."/>
            <person name="Becker A."/>
            <person name="Abrahante J.E."/>
            <person name="Garbe J."/>
            <person name="Badalamenti J.P."/>
            <person name="Herman A."/>
            <person name="Mangelson H."/>
            <person name="Liachko I."/>
            <person name="Sullivan S."/>
            <person name="Sone E.D."/>
            <person name="Koren S."/>
            <person name="Silverstein K.A.T."/>
            <person name="Beckman K.B."/>
            <person name="Gohl D.M."/>
        </authorList>
    </citation>
    <scope>NUCLEOTIDE SEQUENCE</scope>
    <source>
        <strain evidence="3">Duluth1</strain>
        <tissue evidence="3">Whole animal</tissue>
    </source>
</reference>
<feature type="domain" description="Cyclic nucleotide-binding" evidence="2">
    <location>
        <begin position="229"/>
        <end position="337"/>
    </location>
</feature>
<dbReference type="InterPro" id="IPR018488">
    <property type="entry name" value="cNMP-bd_CS"/>
</dbReference>
<dbReference type="PROSITE" id="PS00889">
    <property type="entry name" value="CNMP_BINDING_2"/>
    <property type="match status" value="1"/>
</dbReference>
<dbReference type="Proteomes" id="UP000828390">
    <property type="component" value="Unassembled WGS sequence"/>
</dbReference>
<evidence type="ECO:0000313" key="3">
    <source>
        <dbReference type="EMBL" id="KAH3843252.1"/>
    </source>
</evidence>
<sequence length="668" mass="75868">MIKSSLPPVAEGVPHGRKVSEFQMPLLPDPGKNDEAYSGALDFSMRLGSTLAREQSSLLLKAYDTKQRQRRRDSHSNLQLPSRKLSIVSPRSLKDADVTPIGGAKVGRGRNSRRSSNNRLSTISNTFITVKETARAKLSRVLRTVRIISGVCIALKMYVKRCETKTWSFMEMYLHVKADLNQCVAFNPQSFARVEPERHRLRKLLAINVPDRTREDVKVILALLRDNTSFQDYPFHVQFQLSHCMTYQSYEARRVVLKQGHRPEAFYILLAGSVIANIQDTSPETGKQFVKTVKEMGPGDTFGEVALIEGGLRTATIICKTNVELLVIMKHDFDSIIREPLVKQIDEHIGFCKSMALFKDFPCDKLADNPSQFFYHFFKKGDIVVKDSRQSKYIIVVKAGKCQVVCTYAETQGSKIRTSTQVSDLEQAFPHYEDMRKIRELHRKPKSEAERTKESLCLGLLTGQIDPGRLADHGPDVQRPKSCFAPSDLEKIKPPPLKKSKTLGNFFEDVSKKRRDSLQTKDDLIEDFKGNFWSKRLQFRMKKPGTGGRPVTSARSVSSRRQSSNPFYAPEKHVYAQIATLGTGTVFGLESLVQRPSCHTSLVSEGAECIFISKRIFLSLANIKVLRIVTDMIQTYPSQEYIQEQVKSYRTWQKYKRGLVQGVLDRMR</sequence>
<dbReference type="PROSITE" id="PS50042">
    <property type="entry name" value="CNMP_BINDING_3"/>
    <property type="match status" value="1"/>
</dbReference>
<evidence type="ECO:0000259" key="2">
    <source>
        <dbReference type="PROSITE" id="PS50042"/>
    </source>
</evidence>
<gene>
    <name evidence="3" type="ORF">DPMN_116764</name>
</gene>
<dbReference type="Gene3D" id="2.60.120.10">
    <property type="entry name" value="Jelly Rolls"/>
    <property type="match status" value="2"/>
</dbReference>
<keyword evidence="4" id="KW-1185">Reference proteome</keyword>
<name>A0A9D4KQ16_DREPO</name>
<dbReference type="SUPFAM" id="SSF51206">
    <property type="entry name" value="cAMP-binding domain-like"/>
    <property type="match status" value="2"/>
</dbReference>
<feature type="region of interest" description="Disordered" evidence="1">
    <location>
        <begin position="96"/>
        <end position="118"/>
    </location>
</feature>
<accession>A0A9D4KQ16</accession>
<dbReference type="AlphaFoldDB" id="A0A9D4KQ16"/>
<dbReference type="PANTHER" id="PTHR23011">
    <property type="entry name" value="CYCLIC NUCLEOTIDE-BINDING DOMAIN CONTAINING PROTEIN"/>
    <property type="match status" value="1"/>
</dbReference>
<dbReference type="CDD" id="cd00038">
    <property type="entry name" value="CAP_ED"/>
    <property type="match status" value="1"/>
</dbReference>
<proteinExistence type="predicted"/>
<dbReference type="SMART" id="SM00100">
    <property type="entry name" value="cNMP"/>
    <property type="match status" value="1"/>
</dbReference>
<reference evidence="3" key="2">
    <citation type="submission" date="2020-11" db="EMBL/GenBank/DDBJ databases">
        <authorList>
            <person name="McCartney M.A."/>
            <person name="Auch B."/>
            <person name="Kono T."/>
            <person name="Mallez S."/>
            <person name="Becker A."/>
            <person name="Gohl D.M."/>
            <person name="Silverstein K.A.T."/>
            <person name="Koren S."/>
            <person name="Bechman K.B."/>
            <person name="Herman A."/>
            <person name="Abrahante J.E."/>
            <person name="Garbe J."/>
        </authorList>
    </citation>
    <scope>NUCLEOTIDE SEQUENCE</scope>
    <source>
        <strain evidence="3">Duluth1</strain>
        <tissue evidence="3">Whole animal</tissue>
    </source>
</reference>
<feature type="compositionally biased region" description="Low complexity" evidence="1">
    <location>
        <begin position="553"/>
        <end position="564"/>
    </location>
</feature>
<evidence type="ECO:0000256" key="1">
    <source>
        <dbReference type="SAM" id="MobiDB-lite"/>
    </source>
</evidence>
<feature type="region of interest" description="Disordered" evidence="1">
    <location>
        <begin position="542"/>
        <end position="565"/>
    </location>
</feature>
<dbReference type="InterPro" id="IPR014710">
    <property type="entry name" value="RmlC-like_jellyroll"/>
</dbReference>
<dbReference type="EMBL" id="JAIWYP010000004">
    <property type="protein sequence ID" value="KAH3843252.1"/>
    <property type="molecule type" value="Genomic_DNA"/>
</dbReference>
<dbReference type="Pfam" id="PF00027">
    <property type="entry name" value="cNMP_binding"/>
    <property type="match status" value="1"/>
</dbReference>
<dbReference type="PANTHER" id="PTHR23011:SF41">
    <property type="entry name" value="CYCLIC NUCLEOTIDE-BINDING DOMAIN-CONTAINING PROTEIN"/>
    <property type="match status" value="1"/>
</dbReference>
<comment type="caution">
    <text evidence="3">The sequence shown here is derived from an EMBL/GenBank/DDBJ whole genome shotgun (WGS) entry which is preliminary data.</text>
</comment>
<evidence type="ECO:0000313" key="4">
    <source>
        <dbReference type="Proteomes" id="UP000828390"/>
    </source>
</evidence>
<dbReference type="OrthoDB" id="166212at2759"/>
<dbReference type="InterPro" id="IPR000595">
    <property type="entry name" value="cNMP-bd_dom"/>
</dbReference>